<organism evidence="2">
    <name type="scientific">uncultured bacterium contig00062</name>
    <dbReference type="NCBI Taxonomy" id="1181545"/>
    <lineage>
        <taxon>Bacteria</taxon>
        <taxon>environmental samples</taxon>
    </lineage>
</organism>
<sequence>METLISKGVDEDRIHKITHGDVLNIGPFKIHVLKGKHIVFDIRLILKTFLIFVFCPIGKISGAYLQKIKITMKPGKRWLMILV</sequence>
<keyword evidence="1" id="KW-0812">Transmembrane</keyword>
<dbReference type="AlphaFoldDB" id="A0A806KN64"/>
<evidence type="ECO:0000256" key="1">
    <source>
        <dbReference type="SAM" id="Phobius"/>
    </source>
</evidence>
<feature type="transmembrane region" description="Helical" evidence="1">
    <location>
        <begin position="44"/>
        <end position="65"/>
    </location>
</feature>
<reference evidence="2" key="1">
    <citation type="submission" date="2012-03" db="EMBL/GenBank/DDBJ databases">
        <title>Functional metagenomics reveals considerable lignocellulase gene clusters in the gut microbiome of a wood-feeding higher termite.</title>
        <authorList>
            <person name="Liu N."/>
        </authorList>
    </citation>
    <scope>NUCLEOTIDE SEQUENCE</scope>
</reference>
<keyword evidence="1" id="KW-1133">Transmembrane helix</keyword>
<accession>A0A806KN64</accession>
<evidence type="ECO:0000313" key="2">
    <source>
        <dbReference type="EMBL" id="AGS53561.1"/>
    </source>
</evidence>
<protein>
    <submittedName>
        <fullName evidence="2">Uncharacterized protein</fullName>
    </submittedName>
</protein>
<proteinExistence type="predicted"/>
<dbReference type="EMBL" id="JQ844236">
    <property type="protein sequence ID" value="AGS53561.1"/>
    <property type="molecule type" value="Genomic_DNA"/>
</dbReference>
<keyword evidence="1" id="KW-0472">Membrane</keyword>
<name>A0A806KN64_9BACT</name>